<dbReference type="InterPro" id="IPR006121">
    <property type="entry name" value="HMA_dom"/>
</dbReference>
<dbReference type="CDD" id="cd00371">
    <property type="entry name" value="HMA"/>
    <property type="match status" value="1"/>
</dbReference>
<proteinExistence type="predicted"/>
<comment type="caution">
    <text evidence="4">The sequence shown here is derived from an EMBL/GenBank/DDBJ whole genome shotgun (WGS) entry which is preliminary data.</text>
</comment>
<name>A0ABD1XML4_9MARC</name>
<dbReference type="AlphaFoldDB" id="A0ABD1XML4"/>
<organism evidence="4 5">
    <name type="scientific">Riccia fluitans</name>
    <dbReference type="NCBI Taxonomy" id="41844"/>
    <lineage>
        <taxon>Eukaryota</taxon>
        <taxon>Viridiplantae</taxon>
        <taxon>Streptophyta</taxon>
        <taxon>Embryophyta</taxon>
        <taxon>Marchantiophyta</taxon>
        <taxon>Marchantiopsida</taxon>
        <taxon>Marchantiidae</taxon>
        <taxon>Marchantiales</taxon>
        <taxon>Ricciaceae</taxon>
        <taxon>Riccia</taxon>
    </lineage>
</organism>
<keyword evidence="1" id="KW-0479">Metal-binding</keyword>
<evidence type="ECO:0000313" key="4">
    <source>
        <dbReference type="EMBL" id="KAL2610193.1"/>
    </source>
</evidence>
<dbReference type="PANTHER" id="PTHR22814">
    <property type="entry name" value="COPPER TRANSPORT PROTEIN ATOX1-RELATED"/>
    <property type="match status" value="1"/>
</dbReference>
<evidence type="ECO:0000313" key="5">
    <source>
        <dbReference type="Proteomes" id="UP001605036"/>
    </source>
</evidence>
<accession>A0ABD1XML4</accession>
<gene>
    <name evidence="4" type="ORF">R1flu_028766</name>
</gene>
<keyword evidence="5" id="KW-1185">Reference proteome</keyword>
<feature type="compositionally biased region" description="Acidic residues" evidence="2">
    <location>
        <begin position="130"/>
        <end position="141"/>
    </location>
</feature>
<dbReference type="PANTHER" id="PTHR22814:SF336">
    <property type="entry name" value="HEAVY METAL-ASSOCIATED ISOPRENYLATED PLANT PROTEIN 23"/>
    <property type="match status" value="1"/>
</dbReference>
<feature type="domain" description="HMA" evidence="3">
    <location>
        <begin position="141"/>
        <end position="207"/>
    </location>
</feature>
<dbReference type="Gene3D" id="3.30.70.100">
    <property type="match status" value="1"/>
</dbReference>
<dbReference type="PROSITE" id="PS50846">
    <property type="entry name" value="HMA_2"/>
    <property type="match status" value="1"/>
</dbReference>
<evidence type="ECO:0000256" key="2">
    <source>
        <dbReference type="SAM" id="MobiDB-lite"/>
    </source>
</evidence>
<evidence type="ECO:0000259" key="3">
    <source>
        <dbReference type="PROSITE" id="PS50846"/>
    </source>
</evidence>
<feature type="region of interest" description="Disordered" evidence="2">
    <location>
        <begin position="73"/>
        <end position="143"/>
    </location>
</feature>
<dbReference type="GO" id="GO:0046872">
    <property type="term" value="F:metal ion binding"/>
    <property type="evidence" value="ECO:0007669"/>
    <property type="project" value="UniProtKB-KW"/>
</dbReference>
<dbReference type="Pfam" id="PF00403">
    <property type="entry name" value="HMA"/>
    <property type="match status" value="1"/>
</dbReference>
<evidence type="ECO:0000256" key="1">
    <source>
        <dbReference type="ARBA" id="ARBA00022723"/>
    </source>
</evidence>
<sequence length="209" mass="23848">MYRQQGATGVKLTLHCFIFRVFGCPRYRHTFEDEEFNQQAATCIVPKDIIPSVSPELNRRIQDDGNARVLLCSEDQTEQQENTESTEYTEEDVEETDNSEHAEEDVEETDNSEDPAQDEAEGEVDHADDSSEEDEDEDEKESEVKLRVPMCCAVCESDVREVLEQLKGVNSVTCNYKKHKVKVTGTADHLQVLQACRRINGASYFWQDS</sequence>
<protein>
    <recommendedName>
        <fullName evidence="3">HMA domain-containing protein</fullName>
    </recommendedName>
</protein>
<dbReference type="InterPro" id="IPR036163">
    <property type="entry name" value="HMA_dom_sf"/>
</dbReference>
<reference evidence="4 5" key="1">
    <citation type="submission" date="2024-09" db="EMBL/GenBank/DDBJ databases">
        <title>Chromosome-scale assembly of Riccia fluitans.</title>
        <authorList>
            <person name="Paukszto L."/>
            <person name="Sawicki J."/>
            <person name="Karawczyk K."/>
            <person name="Piernik-Szablinska J."/>
            <person name="Szczecinska M."/>
            <person name="Mazdziarz M."/>
        </authorList>
    </citation>
    <scope>NUCLEOTIDE SEQUENCE [LARGE SCALE GENOMIC DNA]</scope>
    <source>
        <strain evidence="4">Rf_01</strain>
        <tissue evidence="4">Aerial parts of the thallus</tissue>
    </source>
</reference>
<feature type="compositionally biased region" description="Acidic residues" evidence="2">
    <location>
        <begin position="87"/>
        <end position="122"/>
    </location>
</feature>
<dbReference type="EMBL" id="JBHFFA010000008">
    <property type="protein sequence ID" value="KAL2610193.1"/>
    <property type="molecule type" value="Genomic_DNA"/>
</dbReference>
<dbReference type="SUPFAM" id="SSF55008">
    <property type="entry name" value="HMA, heavy metal-associated domain"/>
    <property type="match status" value="1"/>
</dbReference>
<dbReference type="Proteomes" id="UP001605036">
    <property type="component" value="Unassembled WGS sequence"/>
</dbReference>